<comment type="caution">
    <text evidence="6">The sequence shown here is derived from an EMBL/GenBank/DDBJ whole genome shotgun (WGS) entry which is preliminary data.</text>
</comment>
<feature type="compositionally biased region" description="Gly residues" evidence="4">
    <location>
        <begin position="917"/>
        <end position="933"/>
    </location>
</feature>
<feature type="compositionally biased region" description="Polar residues" evidence="4">
    <location>
        <begin position="205"/>
        <end position="217"/>
    </location>
</feature>
<feature type="compositionally biased region" description="Basic and acidic residues" evidence="4">
    <location>
        <begin position="551"/>
        <end position="611"/>
    </location>
</feature>
<feature type="compositionally biased region" description="Low complexity" evidence="4">
    <location>
        <begin position="1"/>
        <end position="15"/>
    </location>
</feature>
<dbReference type="PANTHER" id="PTHR23253:SF9">
    <property type="entry name" value="EUKARYOTIC TRANSLATION INITIATION FACTOR 4 GAMMA 2"/>
    <property type="match status" value="1"/>
</dbReference>
<dbReference type="Gene3D" id="1.20.970.30">
    <property type="entry name" value="eIF4G, eIF4E-binding domain"/>
    <property type="match status" value="1"/>
</dbReference>
<feature type="compositionally biased region" description="Polar residues" evidence="4">
    <location>
        <begin position="43"/>
        <end position="73"/>
    </location>
</feature>
<dbReference type="SUPFAM" id="SSF48371">
    <property type="entry name" value="ARM repeat"/>
    <property type="match status" value="1"/>
</dbReference>
<dbReference type="SMART" id="SM00543">
    <property type="entry name" value="MIF4G"/>
    <property type="match status" value="1"/>
</dbReference>
<feature type="compositionally biased region" description="Low complexity" evidence="4">
    <location>
        <begin position="447"/>
        <end position="460"/>
    </location>
</feature>
<gene>
    <name evidence="6" type="ORF">PRZ48_013001</name>
</gene>
<evidence type="ECO:0000256" key="1">
    <source>
        <dbReference type="ARBA" id="ARBA00005775"/>
    </source>
</evidence>
<evidence type="ECO:0000256" key="2">
    <source>
        <dbReference type="ARBA" id="ARBA00022540"/>
    </source>
</evidence>
<dbReference type="InterPro" id="IPR003890">
    <property type="entry name" value="MIF4G-like_typ-3"/>
</dbReference>
<evidence type="ECO:0000313" key="7">
    <source>
        <dbReference type="Proteomes" id="UP001305779"/>
    </source>
</evidence>
<feature type="region of interest" description="Disordered" evidence="4">
    <location>
        <begin position="1333"/>
        <end position="1383"/>
    </location>
</feature>
<feature type="compositionally biased region" description="Polar residues" evidence="4">
    <location>
        <begin position="312"/>
        <end position="329"/>
    </location>
</feature>
<feature type="compositionally biased region" description="Basic and acidic residues" evidence="4">
    <location>
        <begin position="1012"/>
        <end position="1027"/>
    </location>
</feature>
<dbReference type="SUPFAM" id="SSF101489">
    <property type="entry name" value="Eukaryotic initiation factor 4f subunit eIF4g, eIF4e-binding domain"/>
    <property type="match status" value="1"/>
</dbReference>
<keyword evidence="3" id="KW-0648">Protein biosynthesis</keyword>
<evidence type="ECO:0000256" key="4">
    <source>
        <dbReference type="SAM" id="MobiDB-lite"/>
    </source>
</evidence>
<feature type="compositionally biased region" description="Polar residues" evidence="4">
    <location>
        <begin position="507"/>
        <end position="532"/>
    </location>
</feature>
<feature type="region of interest" description="Disordered" evidence="4">
    <location>
        <begin position="409"/>
        <end position="854"/>
    </location>
</feature>
<feature type="compositionally biased region" description="Pro residues" evidence="4">
    <location>
        <begin position="410"/>
        <end position="442"/>
    </location>
</feature>
<feature type="compositionally biased region" description="Polar residues" evidence="4">
    <location>
        <begin position="477"/>
        <end position="493"/>
    </location>
</feature>
<accession>A0ABR0E3P6</accession>
<dbReference type="InterPro" id="IPR022745">
    <property type="entry name" value="eIF4G1_eIF4E-bd"/>
</dbReference>
<feature type="compositionally biased region" description="Polar residues" evidence="4">
    <location>
        <begin position="81"/>
        <end position="92"/>
    </location>
</feature>
<keyword evidence="7" id="KW-1185">Reference proteome</keyword>
<feature type="compositionally biased region" description="Polar residues" evidence="4">
    <location>
        <begin position="16"/>
        <end position="26"/>
    </location>
</feature>
<feature type="region of interest" description="Disordered" evidence="4">
    <location>
        <begin position="873"/>
        <end position="944"/>
    </location>
</feature>
<feature type="compositionally biased region" description="Polar residues" evidence="4">
    <location>
        <begin position="764"/>
        <end position="784"/>
    </location>
</feature>
<reference evidence="6 7" key="1">
    <citation type="journal article" date="2023" name="G3 (Bethesda)">
        <title>A chromosome-level genome assembly of Zasmidium syzygii isolated from banana leaves.</title>
        <authorList>
            <person name="van Westerhoven A.C."/>
            <person name="Mehrabi R."/>
            <person name="Talebi R."/>
            <person name="Steentjes M.B.F."/>
            <person name="Corcolon B."/>
            <person name="Chong P.A."/>
            <person name="Kema G.H.J."/>
            <person name="Seidl M.F."/>
        </authorList>
    </citation>
    <scope>NUCLEOTIDE SEQUENCE [LARGE SCALE GENOMIC DNA]</scope>
    <source>
        <strain evidence="6 7">P124</strain>
    </source>
</reference>
<evidence type="ECO:0000259" key="5">
    <source>
        <dbReference type="SMART" id="SM00543"/>
    </source>
</evidence>
<evidence type="ECO:0000313" key="6">
    <source>
        <dbReference type="EMBL" id="KAK4495733.1"/>
    </source>
</evidence>
<dbReference type="Pfam" id="PF12152">
    <property type="entry name" value="eIF_4G1"/>
    <property type="match status" value="1"/>
</dbReference>
<dbReference type="InterPro" id="IPR016024">
    <property type="entry name" value="ARM-type_fold"/>
</dbReference>
<name>A0ABR0E3P6_ZASCE</name>
<sequence>MTSAVTASAAPPSLANSTSTPSSQSGALPAQRPVSSAPAFKTASPTTGAQAQHAKSASNQLNGGSAQPASNMNGHDRKSSVVISASGTSGNYPNGGPVLQNGGSRPAISFGSMNTSGAEPQGNAPFQHQNASLPAPSGDPRVTSPAHSPSPIPQPPASGGRPPSISGQNNGLAFGSLPADNDIMRGQVPQQPNMGALPMHERRPSSQSMQSEISNPGVNMARPPFNQQGAGRGRGYPNAQPQFMGSPGPGYRPIPGSQGRPNMPSQFQGQGGPPGSPFQRGARASPVPGNAQPHMPHMGGNQMHYPGYPQHLNPQTHVNHPFSSALQPKSRSESTSSSLRHVSSSSDKKDSSSDDDAPILCKKPSPALKFSIDNSDNVLTGVRLQQGMYGMPNFDPNAGYYQPYYYPPYGAQPPASPRPQYPSPFQGPPGPGMQAPFHPPGTPAAMARSSSQASERPPSSLGHPQTPAPNAPAPSHTPLSNQQAPSATSSSFVKPTRKSNAIKITDAQGNAINFNKSSPATTSQAQPQTPVIVSTPNAPTPPPRAPSTQHNRTESKTTKSSEETKNAFAEQVRKQAEESKRKEAEAKEKAEAGDKAKESAEQDAEVKKAAAEAEEAAAKAAADKKGEEDAAAAKKSEEDAAAAKKATEEDEAEKKRREDEELEREIAEMEAREKEEEEREKAFQEKRAKEKEAAKAKEGERAAKADEELKRQEREAEEREAAREREREAEAAAEKSKAEPDEEAKSLFAALKKPTLGPGASAPASGTETPTSEDTPAESNTDAESSAPAASRGAQKPKPAHLKLETNKPVERAEPTPGMQALKSARIIEVQDEVKYPEGFKSPNPALNQAASRKGRAYDKDFLLQFQKVFKEKPSVDWDQKVKETLGPSDEPGSARAPGSARTPSGMGPRQNSRGGAAMGNFGGAMGNFGGPMGPRTLPPGTTSQERFMASQMGGMPSARGGAPGMTRAPSNLGMGAPGSGMARTNSGLMMGGMGGPGSPRQPSARGGKGSSKRDGRAQSKREEAEMASKMPLTAHMEITPLEKSQSGWKPTSIGQPMNTGGPDPSGNMAPDLVQRKVKAALNKMTPEKFDKISDQILEIAAQSKNETDGRTLRQVIQLTFEKACDEAHWAGMYAKFCHKMLTTMSTEIRDETIKDKAGNPVVGGALFRKYLLNRCQEEFERGWQANLPDKPEGETQEAALLSDEYYVAAAAKRRGLGLIQFIGQLYKLRMLTLRIMHECVLRLLNFEGDPDEAAIENLTTLLKAVGATMDEDPQGKGLIDTYFQRIDDVILKSDALPSRPRFMIMDLIDLRKAGWRGKDDAKGPKTIQQIHAEAEAAAAKQEAERQRTQRGGPGGGRMPAGRGDARNFSGGMPPPVDYNKTTVGMDDLRRLQQRGATRATGSLGPGGGLGPSSLGPRAGSRRGAGNLGPSGSGNTTRTNTPPVDGKKDEPTQQNAFSALAALDPSGEQPEETPSEAASPPAARNRSKSPLAAEKDESNA</sequence>
<keyword evidence="2" id="KW-0396">Initiation factor</keyword>
<feature type="domain" description="MIF4G" evidence="5">
    <location>
        <begin position="1075"/>
        <end position="1315"/>
    </location>
</feature>
<feature type="region of interest" description="Disordered" evidence="4">
    <location>
        <begin position="1"/>
        <end position="375"/>
    </location>
</feature>
<dbReference type="PANTHER" id="PTHR23253">
    <property type="entry name" value="EUKARYOTIC TRANSLATION INITIATION FACTOR 4 GAMMA"/>
    <property type="match status" value="1"/>
</dbReference>
<proteinExistence type="inferred from homology"/>
<feature type="compositionally biased region" description="Basic and acidic residues" evidence="4">
    <location>
        <begin position="873"/>
        <end position="884"/>
    </location>
</feature>
<protein>
    <recommendedName>
        <fullName evidence="5">MIF4G domain-containing protein</fullName>
    </recommendedName>
</protein>
<feature type="compositionally biased region" description="Low complexity" evidence="4">
    <location>
        <begin position="1412"/>
        <end position="1425"/>
    </location>
</feature>
<feature type="compositionally biased region" description="Basic and acidic residues" evidence="4">
    <location>
        <begin position="802"/>
        <end position="814"/>
    </location>
</feature>
<dbReference type="EMBL" id="JAXOVC010000011">
    <property type="protein sequence ID" value="KAK4495733.1"/>
    <property type="molecule type" value="Genomic_DNA"/>
</dbReference>
<feature type="region of interest" description="Disordered" evidence="4">
    <location>
        <begin position="981"/>
        <end position="1028"/>
    </location>
</feature>
<dbReference type="Gene3D" id="1.25.40.180">
    <property type="match status" value="1"/>
</dbReference>
<comment type="similarity">
    <text evidence="1">Belongs to the eukaryotic initiation factor 4G family.</text>
</comment>
<organism evidence="6 7">
    <name type="scientific">Zasmidium cellare</name>
    <name type="common">Wine cellar mold</name>
    <name type="synonym">Racodium cellare</name>
    <dbReference type="NCBI Taxonomy" id="395010"/>
    <lineage>
        <taxon>Eukaryota</taxon>
        <taxon>Fungi</taxon>
        <taxon>Dikarya</taxon>
        <taxon>Ascomycota</taxon>
        <taxon>Pezizomycotina</taxon>
        <taxon>Dothideomycetes</taxon>
        <taxon>Dothideomycetidae</taxon>
        <taxon>Mycosphaerellales</taxon>
        <taxon>Mycosphaerellaceae</taxon>
        <taxon>Zasmidium</taxon>
    </lineage>
</organism>
<feature type="compositionally biased region" description="Low complexity" evidence="4">
    <location>
        <begin position="333"/>
        <end position="345"/>
    </location>
</feature>
<feature type="compositionally biased region" description="Basic and acidic residues" evidence="4">
    <location>
        <begin position="621"/>
        <end position="745"/>
    </location>
</feature>
<feature type="compositionally biased region" description="Polar residues" evidence="4">
    <location>
        <begin position="1433"/>
        <end position="1442"/>
    </location>
</feature>
<dbReference type="Proteomes" id="UP001305779">
    <property type="component" value="Unassembled WGS sequence"/>
</dbReference>
<evidence type="ECO:0000256" key="3">
    <source>
        <dbReference type="ARBA" id="ARBA00022917"/>
    </source>
</evidence>
<dbReference type="Pfam" id="PF02854">
    <property type="entry name" value="MIF4G"/>
    <property type="match status" value="1"/>
</dbReference>
<dbReference type="InterPro" id="IPR036211">
    <property type="entry name" value="eIF4G_eIF4E-bd_sf"/>
</dbReference>
<feature type="region of interest" description="Disordered" evidence="4">
    <location>
        <begin position="1398"/>
        <end position="1500"/>
    </location>
</feature>
<feature type="compositionally biased region" description="Polar residues" evidence="4">
    <location>
        <begin position="111"/>
        <end position="132"/>
    </location>
</feature>